<dbReference type="KEGG" id="laj:A0128_06975"/>
<accession>A0A1D7V2A2</accession>
<evidence type="ECO:0000313" key="1">
    <source>
        <dbReference type="EMBL" id="AOP35961.1"/>
    </source>
</evidence>
<organism evidence="1 2">
    <name type="scientific">Leptospira tipperaryensis</name>
    <dbReference type="NCBI Taxonomy" id="2564040"/>
    <lineage>
        <taxon>Bacteria</taxon>
        <taxon>Pseudomonadati</taxon>
        <taxon>Spirochaetota</taxon>
        <taxon>Spirochaetia</taxon>
        <taxon>Leptospirales</taxon>
        <taxon>Leptospiraceae</taxon>
        <taxon>Leptospira</taxon>
    </lineage>
</organism>
<dbReference type="Proteomes" id="UP000094197">
    <property type="component" value="Chromosome 1"/>
</dbReference>
<evidence type="ECO:0008006" key="3">
    <source>
        <dbReference type="Google" id="ProtNLM"/>
    </source>
</evidence>
<proteinExistence type="predicted"/>
<dbReference type="AlphaFoldDB" id="A0A1D7V2A2"/>
<gene>
    <name evidence="1" type="ORF">A0128_06975</name>
</gene>
<protein>
    <recommendedName>
        <fullName evidence="3">Transposase</fullName>
    </recommendedName>
</protein>
<keyword evidence="2" id="KW-1185">Reference proteome</keyword>
<reference evidence="1 2" key="1">
    <citation type="submission" date="2016-04" db="EMBL/GenBank/DDBJ databases">
        <title>Complete genome seqeunce of Leptospira alstonii serovar Room22.</title>
        <authorList>
            <person name="Nally J.E."/>
            <person name="Bayles D.O."/>
            <person name="Hurley D."/>
            <person name="Fanning S."/>
            <person name="McMahon B.J."/>
            <person name="Arent Z."/>
        </authorList>
    </citation>
    <scope>NUCLEOTIDE SEQUENCE [LARGE SCALE GENOMIC DNA]</scope>
    <source>
        <strain evidence="1 2">GWTS #1</strain>
    </source>
</reference>
<dbReference type="OrthoDB" id="338787at2"/>
<name>A0A1D7V2A2_9LEPT</name>
<dbReference type="EMBL" id="CP015217">
    <property type="protein sequence ID" value="AOP35961.1"/>
    <property type="molecule type" value="Genomic_DNA"/>
</dbReference>
<sequence>MTSGKSQSPLCLELGIANVSIGRWKKEFDLESPGNEDLKSAVDKRIQALVKEVSHLKEQRDINLIPRNLTNLGL</sequence>
<evidence type="ECO:0000313" key="2">
    <source>
        <dbReference type="Proteomes" id="UP000094197"/>
    </source>
</evidence>